<dbReference type="Proteomes" id="UP000076532">
    <property type="component" value="Unassembled WGS sequence"/>
</dbReference>
<dbReference type="OrthoDB" id="3267051at2759"/>
<dbReference type="InterPro" id="IPR008271">
    <property type="entry name" value="Ser/Thr_kinase_AS"/>
</dbReference>
<dbReference type="InterPro" id="IPR001245">
    <property type="entry name" value="Ser-Thr/Tyr_kinase_cat_dom"/>
</dbReference>
<dbReference type="InterPro" id="IPR056884">
    <property type="entry name" value="NPHP3-like_N"/>
</dbReference>
<reference evidence="5 6" key="1">
    <citation type="journal article" date="2016" name="Mol. Biol. Evol.">
        <title>Comparative Genomics of Early-Diverging Mushroom-Forming Fungi Provides Insights into the Origins of Lignocellulose Decay Capabilities.</title>
        <authorList>
            <person name="Nagy L.G."/>
            <person name="Riley R."/>
            <person name="Tritt A."/>
            <person name="Adam C."/>
            <person name="Daum C."/>
            <person name="Floudas D."/>
            <person name="Sun H."/>
            <person name="Yadav J.S."/>
            <person name="Pangilinan J."/>
            <person name="Larsson K.H."/>
            <person name="Matsuura K."/>
            <person name="Barry K."/>
            <person name="Labutti K."/>
            <person name="Kuo R."/>
            <person name="Ohm R.A."/>
            <person name="Bhattacharya S.S."/>
            <person name="Shirouzu T."/>
            <person name="Yoshinaga Y."/>
            <person name="Martin F.M."/>
            <person name="Grigoriev I.V."/>
            <person name="Hibbett D.S."/>
        </authorList>
    </citation>
    <scope>NUCLEOTIDE SEQUENCE [LARGE SCALE GENOMIC DNA]</scope>
    <source>
        <strain evidence="5 6">CBS 109695</strain>
    </source>
</reference>
<dbReference type="Pfam" id="PF07714">
    <property type="entry name" value="PK_Tyr_Ser-Thr"/>
    <property type="match status" value="1"/>
</dbReference>
<dbReference type="SMART" id="SM00382">
    <property type="entry name" value="AAA"/>
    <property type="match status" value="1"/>
</dbReference>
<dbReference type="InterPro" id="IPR011009">
    <property type="entry name" value="Kinase-like_dom_sf"/>
</dbReference>
<evidence type="ECO:0000256" key="2">
    <source>
        <dbReference type="ARBA" id="ARBA00022737"/>
    </source>
</evidence>
<dbReference type="Pfam" id="PF24883">
    <property type="entry name" value="NPHP3_N"/>
    <property type="match status" value="1"/>
</dbReference>
<dbReference type="SMART" id="SM00220">
    <property type="entry name" value="S_TKc"/>
    <property type="match status" value="1"/>
</dbReference>
<dbReference type="PROSITE" id="PS00108">
    <property type="entry name" value="PROTEIN_KINASE_ST"/>
    <property type="match status" value="1"/>
</dbReference>
<accession>A0A166LIS9</accession>
<dbReference type="PROSITE" id="PS50011">
    <property type="entry name" value="PROTEIN_KINASE_DOM"/>
    <property type="match status" value="1"/>
</dbReference>
<proteinExistence type="inferred from homology"/>
<evidence type="ECO:0000313" key="5">
    <source>
        <dbReference type="EMBL" id="KZP23000.1"/>
    </source>
</evidence>
<dbReference type="InterPro" id="IPR027417">
    <property type="entry name" value="P-loop_NTPase"/>
</dbReference>
<dbReference type="GO" id="GO:0005524">
    <property type="term" value="F:ATP binding"/>
    <property type="evidence" value="ECO:0007669"/>
    <property type="project" value="InterPro"/>
</dbReference>
<keyword evidence="2" id="KW-0677">Repeat</keyword>
<name>A0A166LIS9_9AGAM</name>
<dbReference type="SUPFAM" id="SSF52540">
    <property type="entry name" value="P-loop containing nucleoside triphosphate hydrolases"/>
    <property type="match status" value="1"/>
</dbReference>
<dbReference type="Gene3D" id="1.10.510.10">
    <property type="entry name" value="Transferase(Phosphotransferase) domain 1"/>
    <property type="match status" value="1"/>
</dbReference>
<feature type="region of interest" description="Disordered" evidence="3">
    <location>
        <begin position="367"/>
        <end position="423"/>
    </location>
</feature>
<evidence type="ECO:0000256" key="1">
    <source>
        <dbReference type="ARBA" id="ARBA00008171"/>
    </source>
</evidence>
<dbReference type="InterPro" id="IPR051681">
    <property type="entry name" value="Ser/Thr_Kinases-Pseudokinases"/>
</dbReference>
<gene>
    <name evidence="5" type="ORF">FIBSPDRAFT_786407</name>
</gene>
<evidence type="ECO:0000313" key="6">
    <source>
        <dbReference type="Proteomes" id="UP000076532"/>
    </source>
</evidence>
<protein>
    <submittedName>
        <fullName evidence="5">Kinase-like protein</fullName>
    </submittedName>
</protein>
<dbReference type="PANTHER" id="PTHR44329">
    <property type="entry name" value="SERINE/THREONINE-PROTEIN KINASE TNNI3K-RELATED"/>
    <property type="match status" value="1"/>
</dbReference>
<keyword evidence="6" id="KW-1185">Reference proteome</keyword>
<dbReference type="Gene3D" id="3.40.50.300">
    <property type="entry name" value="P-loop containing nucleotide triphosphate hydrolases"/>
    <property type="match status" value="1"/>
</dbReference>
<feature type="compositionally biased region" description="Polar residues" evidence="3">
    <location>
        <begin position="408"/>
        <end position="421"/>
    </location>
</feature>
<dbReference type="InterPro" id="IPR000719">
    <property type="entry name" value="Prot_kinase_dom"/>
</dbReference>
<dbReference type="GO" id="GO:0004674">
    <property type="term" value="F:protein serine/threonine kinase activity"/>
    <property type="evidence" value="ECO:0007669"/>
    <property type="project" value="TreeGrafter"/>
</dbReference>
<evidence type="ECO:0000259" key="4">
    <source>
        <dbReference type="PROSITE" id="PS50011"/>
    </source>
</evidence>
<dbReference type="STRING" id="436010.A0A166LIS9"/>
<evidence type="ECO:0000256" key="3">
    <source>
        <dbReference type="SAM" id="MobiDB-lite"/>
    </source>
</evidence>
<feature type="domain" description="Protein kinase" evidence="4">
    <location>
        <begin position="451"/>
        <end position="720"/>
    </location>
</feature>
<comment type="similarity">
    <text evidence="1">Belongs to the protein kinase superfamily. TKL Ser/Thr protein kinase family. ROCO subfamily.</text>
</comment>
<organism evidence="5 6">
    <name type="scientific">Athelia psychrophila</name>
    <dbReference type="NCBI Taxonomy" id="1759441"/>
    <lineage>
        <taxon>Eukaryota</taxon>
        <taxon>Fungi</taxon>
        <taxon>Dikarya</taxon>
        <taxon>Basidiomycota</taxon>
        <taxon>Agaricomycotina</taxon>
        <taxon>Agaricomycetes</taxon>
        <taxon>Agaricomycetidae</taxon>
        <taxon>Atheliales</taxon>
        <taxon>Atheliaceae</taxon>
        <taxon>Athelia</taxon>
    </lineage>
</organism>
<dbReference type="EMBL" id="KV417535">
    <property type="protein sequence ID" value="KZP23000.1"/>
    <property type="molecule type" value="Genomic_DNA"/>
</dbReference>
<sequence length="723" mass="81038">MVDKIRPFVDTADKLAEIHPYAKIAWSILSLIPKSIIAQRERDESLCNLMETIKDVHIFLAEVEPLEIIDSQRKMAEDMGRLTVESAHLIRHYTVNENFWKRVATLAHSTASAKIQKIQDQLQELKAAFQLRAVAHIEIKVFQIEITTLQILERTKGIDIDNTLRGMPYGKGGRYNSDKACPPGTRTAVLDELHRLINLPDDDSTPRLLVLTGDAGCGKSAIAHAIAKHYDGMKRLGSSVFFDQADQQPKCHSSNLLSTVAHDIADLDTRWKTALYEIVKGSHSLRSTNVIPDQMESFIIGPAKALNIIGPIVIVIDALDKSGNSKGDLTRSFMKRASDLPNNFRILITATSESGFSNNQHVKIMPIEPLSDVNIESPSEDDPRDSEAAPEPVDGGGVSVATGLADKNQPTQPTRDSSLNPDSHLRIQASGKVSLEQMARLDITKQVQFQKHPSNLIGEGSLSQVYKARYTKSRSEQISVVVKIVHCSSKGKELFMREIIRWKRVSQQEDIVDYMGIYHTPPRSPFPYLVMPYYRNNKLLEYMTTRHLDERLARAKEIARGLDTLHGNNIIHGDLKPENIFVSDDGHARIADFGLFMTVHDHGFENPIHRTVRMRHSPPELLPLTGFLPVIPTRQSDIFSLGILFLKLFDGRVGCLPYAHVPPSPRDPEETNLLKRIHGGDRPKRANHPNISDNMWNIIAACWAADPSARPNIRQVRSWLGQV</sequence>
<dbReference type="AlphaFoldDB" id="A0A166LIS9"/>
<dbReference type="SUPFAM" id="SSF56112">
    <property type="entry name" value="Protein kinase-like (PK-like)"/>
    <property type="match status" value="1"/>
</dbReference>
<dbReference type="InterPro" id="IPR003593">
    <property type="entry name" value="AAA+_ATPase"/>
</dbReference>